<name>A0A6A6QRK9_9PEZI</name>
<evidence type="ECO:0000256" key="2">
    <source>
        <dbReference type="ARBA" id="ARBA00022630"/>
    </source>
</evidence>
<keyword evidence="4" id="KW-0560">Oxidoreductase</keyword>
<dbReference type="Proteomes" id="UP000799750">
    <property type="component" value="Unassembled WGS sequence"/>
</dbReference>
<keyword evidence="6" id="KW-1185">Reference proteome</keyword>
<dbReference type="InterPro" id="IPR036188">
    <property type="entry name" value="FAD/NAD-bd_sf"/>
</dbReference>
<dbReference type="PRINTS" id="PR00368">
    <property type="entry name" value="FADPNR"/>
</dbReference>
<dbReference type="GO" id="GO:0050661">
    <property type="term" value="F:NADP binding"/>
    <property type="evidence" value="ECO:0007669"/>
    <property type="project" value="InterPro"/>
</dbReference>
<keyword evidence="2" id="KW-0285">Flavoprotein</keyword>
<dbReference type="AlphaFoldDB" id="A0A6A6QRK9"/>
<dbReference type="OrthoDB" id="74360at2759"/>
<dbReference type="EMBL" id="MU004190">
    <property type="protein sequence ID" value="KAF2494383.1"/>
    <property type="molecule type" value="Genomic_DNA"/>
</dbReference>
<proteinExistence type="inferred from homology"/>
<dbReference type="PANTHER" id="PTHR42877">
    <property type="entry name" value="L-ORNITHINE N(5)-MONOOXYGENASE-RELATED"/>
    <property type="match status" value="1"/>
</dbReference>
<dbReference type="Pfam" id="PF00743">
    <property type="entry name" value="FMO-like"/>
    <property type="match status" value="1"/>
</dbReference>
<evidence type="ECO:0000256" key="1">
    <source>
        <dbReference type="ARBA" id="ARBA00010139"/>
    </source>
</evidence>
<dbReference type="Gene3D" id="3.50.50.60">
    <property type="entry name" value="FAD/NAD(P)-binding domain"/>
    <property type="match status" value="2"/>
</dbReference>
<dbReference type="GO" id="GO:0004499">
    <property type="term" value="F:N,N-dimethylaniline monooxygenase activity"/>
    <property type="evidence" value="ECO:0007669"/>
    <property type="project" value="InterPro"/>
</dbReference>
<dbReference type="PRINTS" id="PR00411">
    <property type="entry name" value="PNDRDTASEI"/>
</dbReference>
<dbReference type="InterPro" id="IPR020946">
    <property type="entry name" value="Flavin_mOase-like"/>
</dbReference>
<evidence type="ECO:0000313" key="5">
    <source>
        <dbReference type="EMBL" id="KAF2494383.1"/>
    </source>
</evidence>
<dbReference type="GO" id="GO:0050660">
    <property type="term" value="F:flavin adenine dinucleotide binding"/>
    <property type="evidence" value="ECO:0007669"/>
    <property type="project" value="InterPro"/>
</dbReference>
<evidence type="ECO:0000256" key="3">
    <source>
        <dbReference type="ARBA" id="ARBA00022827"/>
    </source>
</evidence>
<accession>A0A6A6QRK9</accession>
<comment type="similarity">
    <text evidence="1">Belongs to the FAD-binding monooxygenase family.</text>
</comment>
<protein>
    <submittedName>
        <fullName evidence="5">FAD/NAD(P)-binding domain-containing protein</fullName>
    </submittedName>
</protein>
<organism evidence="5 6">
    <name type="scientific">Lophium mytilinum</name>
    <dbReference type="NCBI Taxonomy" id="390894"/>
    <lineage>
        <taxon>Eukaryota</taxon>
        <taxon>Fungi</taxon>
        <taxon>Dikarya</taxon>
        <taxon>Ascomycota</taxon>
        <taxon>Pezizomycotina</taxon>
        <taxon>Dothideomycetes</taxon>
        <taxon>Pleosporomycetidae</taxon>
        <taxon>Mytilinidiales</taxon>
        <taxon>Mytilinidiaceae</taxon>
        <taxon>Lophium</taxon>
    </lineage>
</organism>
<evidence type="ECO:0000313" key="6">
    <source>
        <dbReference type="Proteomes" id="UP000799750"/>
    </source>
</evidence>
<sequence>MVNGIEDAVLHGERGYPEDGAAKTNGAVNGFTAEETTIRDAVDKAAINPLRMALYQITADPELATMKITKEKIRGGVLFDYVLSAEDERTVREKAVAFLKSGPHEEPPPPSVSEANKLMNLFGGRMIEKNDVLPGYEELSFDTFPRGVDWAKAPPPKEKLADYKVLIVGAGLSGIAAAIQLKNLGIPYTVIDRQETLGGTWLWNTYPECRVDTLSYLFQYKFEKNYKWPEFFAARKDTLVYLKHVASKHDIMKDFQFNKEVVGSTWDESSSTWKVTLKSKLTGEEETVTANSVISATGLFSTPNLPDIPGITDFKGHIFHTTAWDHKVDYKDLRIAVIGTGSTGAQLIPNLGRVAKNLAIYQRTPNWIVTIEGYRAPVPSDLNWMFDHMPYYWNWYCYAAYFRSLDLAAVQVKDKEYEAKGGRVNERNDSVREALTNFITKKMASKPELIKKLVPTYPPLVRRLVMDNGFYDTLLQDNCELVTDSIERITEKGIKTKDGKEREFDLIVLAGGFKTSKYFFPTVYKGKGGITLEQLWKKDGARTYLGMVMPGFPNFFSLYGPNHQPRGGSLYSWAEIWARYAVVSVKWMIENDKKSMDVKPEVNDKYQDSLDEASKKLIWEYSEGQSYYVNEFGRSGVNMPWTTSEYHAMVIKPNPDDFVTT</sequence>
<keyword evidence="3" id="KW-0274">FAD</keyword>
<dbReference type="SUPFAM" id="SSF51905">
    <property type="entry name" value="FAD/NAD(P)-binding domain"/>
    <property type="match status" value="2"/>
</dbReference>
<dbReference type="InterPro" id="IPR051209">
    <property type="entry name" value="FAD-bind_Monooxygenase_sf"/>
</dbReference>
<dbReference type="PANTHER" id="PTHR42877:SF4">
    <property type="entry name" value="FAD_NAD(P)-BINDING DOMAIN-CONTAINING PROTEIN-RELATED"/>
    <property type="match status" value="1"/>
</dbReference>
<reference evidence="5" key="1">
    <citation type="journal article" date="2020" name="Stud. Mycol.">
        <title>101 Dothideomycetes genomes: a test case for predicting lifestyles and emergence of pathogens.</title>
        <authorList>
            <person name="Haridas S."/>
            <person name="Albert R."/>
            <person name="Binder M."/>
            <person name="Bloem J."/>
            <person name="Labutti K."/>
            <person name="Salamov A."/>
            <person name="Andreopoulos B."/>
            <person name="Baker S."/>
            <person name="Barry K."/>
            <person name="Bills G."/>
            <person name="Bluhm B."/>
            <person name="Cannon C."/>
            <person name="Castanera R."/>
            <person name="Culley D."/>
            <person name="Daum C."/>
            <person name="Ezra D."/>
            <person name="Gonzalez J."/>
            <person name="Henrissat B."/>
            <person name="Kuo A."/>
            <person name="Liang C."/>
            <person name="Lipzen A."/>
            <person name="Lutzoni F."/>
            <person name="Magnuson J."/>
            <person name="Mondo S."/>
            <person name="Nolan M."/>
            <person name="Ohm R."/>
            <person name="Pangilinan J."/>
            <person name="Park H.-J."/>
            <person name="Ramirez L."/>
            <person name="Alfaro M."/>
            <person name="Sun H."/>
            <person name="Tritt A."/>
            <person name="Yoshinaga Y."/>
            <person name="Zwiers L.-H."/>
            <person name="Turgeon B."/>
            <person name="Goodwin S."/>
            <person name="Spatafora J."/>
            <person name="Crous P."/>
            <person name="Grigoriev I."/>
        </authorList>
    </citation>
    <scope>NUCLEOTIDE SEQUENCE</scope>
    <source>
        <strain evidence="5">CBS 269.34</strain>
    </source>
</reference>
<gene>
    <name evidence="5" type="ORF">BU16DRAFT_550402</name>
</gene>
<evidence type="ECO:0000256" key="4">
    <source>
        <dbReference type="ARBA" id="ARBA00023002"/>
    </source>
</evidence>